<protein>
    <submittedName>
        <fullName evidence="3">Uncharacterized protein</fullName>
    </submittedName>
</protein>
<dbReference type="PANTHER" id="PTHR33964:SF1">
    <property type="entry name" value="RE45066P"/>
    <property type="match status" value="1"/>
</dbReference>
<reference evidence="3 4" key="1">
    <citation type="submission" date="2021-06" db="EMBL/GenBank/DDBJ databases">
        <title>Caerostris darwini draft genome.</title>
        <authorList>
            <person name="Kono N."/>
            <person name="Arakawa K."/>
        </authorList>
    </citation>
    <scope>NUCLEOTIDE SEQUENCE [LARGE SCALE GENOMIC DNA]</scope>
</reference>
<dbReference type="AlphaFoldDB" id="A0AAV4RNC9"/>
<dbReference type="PANTHER" id="PTHR33964">
    <property type="entry name" value="RE45066P-RELATED"/>
    <property type="match status" value="1"/>
</dbReference>
<keyword evidence="1" id="KW-0812">Transmembrane</keyword>
<keyword evidence="1" id="KW-1133">Transmembrane helix</keyword>
<feature type="signal peptide" evidence="2">
    <location>
        <begin position="1"/>
        <end position="21"/>
    </location>
</feature>
<comment type="caution">
    <text evidence="3">The sequence shown here is derived from an EMBL/GenBank/DDBJ whole genome shotgun (WGS) entry which is preliminary data.</text>
</comment>
<proteinExistence type="predicted"/>
<evidence type="ECO:0000256" key="1">
    <source>
        <dbReference type="SAM" id="Phobius"/>
    </source>
</evidence>
<gene>
    <name evidence="3" type="primary">AVEN_270478_1</name>
    <name evidence="3" type="ORF">CDAR_456011</name>
</gene>
<dbReference type="Proteomes" id="UP001054837">
    <property type="component" value="Unassembled WGS sequence"/>
</dbReference>
<evidence type="ECO:0000313" key="3">
    <source>
        <dbReference type="EMBL" id="GIY23443.1"/>
    </source>
</evidence>
<sequence length="222" mass="25526">MYTRIGFFVSLLFVVAGISEAKDYKNETIECVFREYNMCYQGIASLGANFSARYDETEMQVNVTCRNELHMRDCISNILGMCNSYSGRGPVNRVIDIVHNICTKNKTEHNNFLNSSSCYNINQSRRQHCVNKYSYGSKTDAKSLCCSNKHTIECLRKEFWNACPKNYTHFQNYLVETYRSHHSTVCGSYYQYCNAAANLMASAGMLVVSFILIFAKYDNQLF</sequence>
<keyword evidence="4" id="KW-1185">Reference proteome</keyword>
<name>A0AAV4RNC9_9ARAC</name>
<accession>A0AAV4RNC9</accession>
<organism evidence="3 4">
    <name type="scientific">Caerostris darwini</name>
    <dbReference type="NCBI Taxonomy" id="1538125"/>
    <lineage>
        <taxon>Eukaryota</taxon>
        <taxon>Metazoa</taxon>
        <taxon>Ecdysozoa</taxon>
        <taxon>Arthropoda</taxon>
        <taxon>Chelicerata</taxon>
        <taxon>Arachnida</taxon>
        <taxon>Araneae</taxon>
        <taxon>Araneomorphae</taxon>
        <taxon>Entelegynae</taxon>
        <taxon>Araneoidea</taxon>
        <taxon>Araneidae</taxon>
        <taxon>Caerostris</taxon>
    </lineage>
</organism>
<dbReference type="EMBL" id="BPLQ01006551">
    <property type="protein sequence ID" value="GIY23443.1"/>
    <property type="molecule type" value="Genomic_DNA"/>
</dbReference>
<evidence type="ECO:0000256" key="2">
    <source>
        <dbReference type="SAM" id="SignalP"/>
    </source>
</evidence>
<feature type="chain" id="PRO_5043820062" evidence="2">
    <location>
        <begin position="22"/>
        <end position="222"/>
    </location>
</feature>
<keyword evidence="1" id="KW-0472">Membrane</keyword>
<evidence type="ECO:0000313" key="4">
    <source>
        <dbReference type="Proteomes" id="UP001054837"/>
    </source>
</evidence>
<keyword evidence="2" id="KW-0732">Signal</keyword>
<feature type="transmembrane region" description="Helical" evidence="1">
    <location>
        <begin position="195"/>
        <end position="215"/>
    </location>
</feature>